<evidence type="ECO:0000313" key="2">
    <source>
        <dbReference type="Proteomes" id="UP000028705"/>
    </source>
</evidence>
<evidence type="ECO:0008006" key="3">
    <source>
        <dbReference type="Google" id="ProtNLM"/>
    </source>
</evidence>
<keyword evidence="2" id="KW-1185">Reference proteome</keyword>
<dbReference type="AlphaFoldDB" id="A0A086ABS0"/>
<dbReference type="eggNOG" id="ENOG502ZY96">
    <property type="taxonomic scope" value="Bacteria"/>
</dbReference>
<organism evidence="1 2">
    <name type="scientific">Chryseobacterium soli</name>
    <dbReference type="NCBI Taxonomy" id="445961"/>
    <lineage>
        <taxon>Bacteria</taxon>
        <taxon>Pseudomonadati</taxon>
        <taxon>Bacteroidota</taxon>
        <taxon>Flavobacteriia</taxon>
        <taxon>Flavobacteriales</taxon>
        <taxon>Weeksellaceae</taxon>
        <taxon>Chryseobacterium group</taxon>
        <taxon>Chryseobacterium</taxon>
    </lineage>
</organism>
<dbReference type="STRING" id="445961.IW15_01430"/>
<dbReference type="Proteomes" id="UP000028705">
    <property type="component" value="Unassembled WGS sequence"/>
</dbReference>
<gene>
    <name evidence="1" type="ORF">IW15_01430</name>
</gene>
<name>A0A086ABS0_9FLAO</name>
<dbReference type="RefSeq" id="WP_034708701.1">
    <property type="nucleotide sequence ID" value="NZ_JPRH01000001.1"/>
</dbReference>
<comment type="caution">
    <text evidence="1">The sequence shown here is derived from an EMBL/GenBank/DDBJ whole genome shotgun (WGS) entry which is preliminary data.</text>
</comment>
<proteinExistence type="predicted"/>
<dbReference type="OrthoDB" id="823362at2"/>
<reference evidence="1 2" key="1">
    <citation type="submission" date="2014-07" db="EMBL/GenBank/DDBJ databases">
        <title>Genome of Chryseobacterium soli DSM 19298.</title>
        <authorList>
            <person name="Stropko S.J."/>
            <person name="Pipes S.E."/>
            <person name="Newman J."/>
        </authorList>
    </citation>
    <scope>NUCLEOTIDE SEQUENCE [LARGE SCALE GENOMIC DNA]</scope>
    <source>
        <strain evidence="1 2">DSM 19298</strain>
    </source>
</reference>
<sequence>MKKISIIPFLFFAMFCFSQKKTIYYNEAMTKISKEYFENQLDNTRNLHLAFESDSLITNVLVKRKNYGKLSEPVFKQLKKSLSETNSFDKNLIIIMYYPGEDPCNHREENSRRGFHVRPYLKKLKKINSYEHFWVYKSYGQLQYYHPDEINWQPDKEQTLEKLFFNYHYPCSSFVVLDKEGNYICYYGESGLDKVFEFSKELTKKRLSSHFK</sequence>
<protein>
    <recommendedName>
        <fullName evidence="3">Thioredoxin domain-containing protein</fullName>
    </recommendedName>
</protein>
<accession>A0A086ABS0</accession>
<evidence type="ECO:0000313" key="1">
    <source>
        <dbReference type="EMBL" id="KFF14134.1"/>
    </source>
</evidence>
<dbReference type="EMBL" id="JPRH01000001">
    <property type="protein sequence ID" value="KFF14134.1"/>
    <property type="molecule type" value="Genomic_DNA"/>
</dbReference>